<reference evidence="3" key="1">
    <citation type="submission" date="2021-04" db="EMBL/GenBank/DDBJ databases">
        <authorList>
            <consortium name="Molecular Ecology Group"/>
        </authorList>
    </citation>
    <scope>NUCLEOTIDE SEQUENCE</scope>
</reference>
<dbReference type="SUPFAM" id="SSF57997">
    <property type="entry name" value="Tropomyosin"/>
    <property type="match status" value="1"/>
</dbReference>
<feature type="coiled-coil region" evidence="1">
    <location>
        <begin position="438"/>
        <end position="728"/>
    </location>
</feature>
<evidence type="ECO:0000313" key="3">
    <source>
        <dbReference type="EMBL" id="CAG5136165.1"/>
    </source>
</evidence>
<protein>
    <submittedName>
        <fullName evidence="3">Uncharacterized protein</fullName>
    </submittedName>
</protein>
<feature type="coiled-coil region" evidence="1">
    <location>
        <begin position="243"/>
        <end position="342"/>
    </location>
</feature>
<feature type="non-terminal residue" evidence="3">
    <location>
        <position position="1"/>
    </location>
</feature>
<dbReference type="PANTHER" id="PTHR18881">
    <property type="entry name" value="POLYAMINE-MODULATED FACTOR 1-BINDING PROTEIN 1-RELATED"/>
    <property type="match status" value="1"/>
</dbReference>
<dbReference type="PANTHER" id="PTHR18881:SF2">
    <property type="entry name" value="POLYAMINE-MODULATED FACTOR 1-BINDING PROTEIN 1"/>
    <property type="match status" value="1"/>
</dbReference>
<keyword evidence="1" id="KW-0175">Coiled coil</keyword>
<evidence type="ECO:0000256" key="1">
    <source>
        <dbReference type="SAM" id="Coils"/>
    </source>
</evidence>
<dbReference type="GO" id="GO:0007283">
    <property type="term" value="P:spermatogenesis"/>
    <property type="evidence" value="ECO:0007669"/>
    <property type="project" value="TreeGrafter"/>
</dbReference>
<evidence type="ECO:0000256" key="2">
    <source>
        <dbReference type="SAM" id="MobiDB-lite"/>
    </source>
</evidence>
<dbReference type="EMBL" id="CAJHNH020008498">
    <property type="protein sequence ID" value="CAG5136165.1"/>
    <property type="molecule type" value="Genomic_DNA"/>
</dbReference>
<feature type="compositionally biased region" description="Polar residues" evidence="2">
    <location>
        <begin position="34"/>
        <end position="51"/>
    </location>
</feature>
<comment type="caution">
    <text evidence="3">The sequence shown here is derived from an EMBL/GenBank/DDBJ whole genome shotgun (WGS) entry which is preliminary data.</text>
</comment>
<name>A0A8S4A7V0_9EUPU</name>
<proteinExistence type="predicted"/>
<dbReference type="Proteomes" id="UP000678393">
    <property type="component" value="Unassembled WGS sequence"/>
</dbReference>
<feature type="coiled-coil region" evidence="1">
    <location>
        <begin position="754"/>
        <end position="795"/>
    </location>
</feature>
<organism evidence="3 4">
    <name type="scientific">Candidula unifasciata</name>
    <dbReference type="NCBI Taxonomy" id="100452"/>
    <lineage>
        <taxon>Eukaryota</taxon>
        <taxon>Metazoa</taxon>
        <taxon>Spiralia</taxon>
        <taxon>Lophotrochozoa</taxon>
        <taxon>Mollusca</taxon>
        <taxon>Gastropoda</taxon>
        <taxon>Heterobranchia</taxon>
        <taxon>Euthyneura</taxon>
        <taxon>Panpulmonata</taxon>
        <taxon>Eupulmonata</taxon>
        <taxon>Stylommatophora</taxon>
        <taxon>Helicina</taxon>
        <taxon>Helicoidea</taxon>
        <taxon>Geomitridae</taxon>
        <taxon>Candidula</taxon>
    </lineage>
</organism>
<feature type="coiled-coil region" evidence="1">
    <location>
        <begin position="92"/>
        <end position="179"/>
    </location>
</feature>
<dbReference type="OrthoDB" id="6350415at2759"/>
<keyword evidence="4" id="KW-1185">Reference proteome</keyword>
<dbReference type="Gene3D" id="1.10.287.1490">
    <property type="match status" value="2"/>
</dbReference>
<sequence>MTDRYPRLRSPSGRRYTPSDPSNGGVGGSREDNQNVVRTLPASTSQSKTGQMQSLLGEFKVLYESKLKNLDDADKRGEETTKVRTRVLQAYVNDLCEQNEVLVQTIDELEREANERVNELEDKLHKSSISGKDHQTKYRELERELRTLSVEKTRAEALLEDVQARLTQQEETTAKLREQNSNLNYDINQLISVMEMARSSGKWEVDRVRFRELTFDQVFGSLPKTSSSNIQVSDSDNDLRDQIRQKDDLIVALQQELKQLRSESRLMGGDTVSDTSELSATRLRSDLTKLQQRVEDLKYEIQSRDRKISSLTSHISDLETELDIKNSEINSCMQTVKKLQEKGRHSVLESSKSGDMIRQLKSDVVSLRENHSEPSQDISHFERHIRTLEAELAESKEYRRKNLDEIGILQEKLREGQFSIHDHHDVLKSELGRRDDTIQKLRKDVLSLQEKRDSALSELHRMEKRNKALEDETAHFRAQISEADDEVANANKKVTNLEGELQFLRSQNDECQGQICEQKEMITQLRNENRDIEDKLQEALSTAHQRNEVIKQMKEELKLDSSKIEDMKLKLEEADREHQHLQSRYTAQVKEIDRLQTETQEKELTLSQKETMYRSEMADREEEISRLKADLNVLHEKLAESEGQLISREEHIDHVQNKLRDVVSQLTRRENELQALESKLEAANDERKRLADVVQHREMSLQQLEHDFDHAKEKYKDAVEENGRLEARIQAFAISAQTEQDVLSSEMKHKDEGLVRMKMDIMKLQELCSRYEEQISQAEKEAEYLRSQLRSSQNE</sequence>
<dbReference type="InterPro" id="IPR037391">
    <property type="entry name" value="PMF1-bd"/>
</dbReference>
<dbReference type="AlphaFoldDB" id="A0A8S4A7V0"/>
<accession>A0A8S4A7V0</accession>
<evidence type="ECO:0000313" key="4">
    <source>
        <dbReference type="Proteomes" id="UP000678393"/>
    </source>
</evidence>
<feature type="region of interest" description="Disordered" evidence="2">
    <location>
        <begin position="1"/>
        <end position="51"/>
    </location>
</feature>
<gene>
    <name evidence="3" type="ORF">CUNI_LOCUS21723</name>
</gene>